<dbReference type="Gene3D" id="1.10.220.20">
    <property type="match status" value="1"/>
</dbReference>
<protein>
    <submittedName>
        <fullName evidence="13">ADP ribosylation factor guanine nucleotide exchange factor 1</fullName>
    </submittedName>
</protein>
<evidence type="ECO:0000256" key="9">
    <source>
        <dbReference type="ARBA" id="ARBA00023034"/>
    </source>
</evidence>
<dbReference type="FunFam" id="1.25.10.10:FF:000143">
    <property type="entry name" value="ADP-ribosylation factor guanine nucleotide-exchange factor 2 (brefeldin A-inhibited)"/>
    <property type="match status" value="1"/>
</dbReference>
<evidence type="ECO:0000256" key="7">
    <source>
        <dbReference type="ARBA" id="ARBA00022658"/>
    </source>
</evidence>
<keyword evidence="5" id="KW-0963">Cytoplasm</keyword>
<dbReference type="SUPFAM" id="SSF48371">
    <property type="entry name" value="ARM repeat"/>
    <property type="match status" value="1"/>
</dbReference>
<dbReference type="GO" id="GO:0015031">
    <property type="term" value="P:protein transport"/>
    <property type="evidence" value="ECO:0007669"/>
    <property type="project" value="UniProtKB-KW"/>
</dbReference>
<dbReference type="Pfam" id="PF01369">
    <property type="entry name" value="Sec7"/>
    <property type="match status" value="1"/>
</dbReference>
<name>A0A8B9N8R2_9AVES</name>
<sequence length="1797" mass="203021">MYEGKKTKNMFLTRALEKILADKEVKKAHHSQLRKACEVALEEIKAETEKQSPPHGEAKPGSSTLPPVKSKTSFIEADKYFLPFELACQSKCPRIVSTSLDCLQALLTAVTSQHIEIHEGTVLQAVRTCYNIYLASKNLINQTTAKATLTQMLNVIFARMENQALQEAKQMEKERHRQQHHLQQSPVSHHEPESPQLRHIPTQTDQLSKEHERELDHSTNDVDKNLQEDIEAENGSDISSAENEQTEADQATAAENLSKADGGTYDGESNECEEKAQEIVESIVQEMVNIVVGDVEGTAESGGGDGTIVTLEDGSDSEHIQANGIPGTPISVAYTPSLPDDRLSVSSNDTQESGNSSGPTPGAKFSHILQKDAFLVFRSLCKLSMKPLSDGPPDPKSHELRSKILSLQLLLSILQNAGPVFRTNEMFINAIKQYLCVALSKNGVSSVPEVFELSLSIFLTLLSNFKTHLKMQIEVFFKEIFLYILETSTSSFDHKWMVIQTLTRICADAQSVVDIYVNYDCDLNAANIFERLVNDLSKIAQGRGSQELGMSNVQELSLRKKGLECLVSILKCMVEWSKDQYVNPNSQTTLGQEKPTEQDSNETKHPETINRYGSLNSLDSTASSGIGSYSTQMSGTDNPEQFEVLKQQKEIIEQGIDLFNKKPKRGIQYLQEQGMLGTTPEDIAQFLHQEERLDSTQVGEFLGDNDKFNKEVMYAYVDQHDFSGKDFVSALRMFLEGFRLPGEAQKIDRLMEKFAARYLECNQGQTLFASADTAYVLAYSIIMLTTDLHSPQVKNKMTKEQYIKMNRGINDSKDLPEEYLSAIYNEIAGKKISMKETKELTIPTKSSKQSVASEKQRRLLYNLEMEQMAKTAKALMEAVSHVQAPFTSATHLEHVRPMFKLAWTPFLAAFSVGLQDCDDTEVASLCLEGIRCAIRIACIFNIQLERDAYVQALARFTLLTVSSGITEMKQKNIDTIKTLITVAHTDGNYLGNSWHEILKCISQLELAQLIGTGVKPRYISGTVRGREGSFTGTKDQAPDEFVGLGLVGGNVDWKQIASIQESIGETSSQSVVVAVDRIFTGSTRLDGNAIVDFVRWLCAVSMDELLSATHPRMFSLQKIVEISYYNMGRIRLQWSRIWEVIGDHFNKVGCNPNEDVAIFAVDSLRQLSMKFLEKGELANFRFQKDFLRPFEHIMKRNRSPTIRDMVVRCIAQMVNSQAANIRSGWKNIFSVFHLAASDQDESIVELAFQTTGHIVTIVFEKHFPATIDSFQDAVKCLSEFACNAAFPDTSMEAIRLIRHCAKYVSDRPQAFKEYTSDDMNVAPEDRVWVRGWFPILFELSCIINRCKLDVRTRGLTVMFEIMKTYGHTYEKHWWQDLFRIVFRIFDNMKLPEQQTEKAEWMTTTCNHALYAICDVFTQYLEVLSDVLLDDIFAQLYWCVQQDNEQLARSGTNCLENVVILNGEKFTLEIWDKTCTCMLDIFKTTIPHALLTWRPVSGEFGSGSPSDTKEKLDTISQKSVDIHDSIQPRSSDGRPYQPSAGSTVVEEMSKTRPTAKFPEQKLFAALLIKCVVQLELIQTIDNIVFFPATSKKEDAENLAAAQRDAVEFDVHVDTQDQGMYRFLTSQQLFKLLDCLLESHRFAKAFNSNNEQRTALWKAGFKGKSKPNLLKQETSSLACGLRILFRMYMDESRTSAWEEVQQRLLNVCSEALSYFLTLTSESHREAWTNLLLLFLTKVLKISDERFKAHASFYYPLLCEIMQFDLIPELRAVLRRFFLRIGVVFQISQPPEQESGISKQ</sequence>
<feature type="region of interest" description="Disordered" evidence="11">
    <location>
        <begin position="167"/>
        <end position="223"/>
    </location>
</feature>
<keyword evidence="14" id="KW-1185">Reference proteome</keyword>
<dbReference type="Ensembl" id="ENSANIT00000019460.1">
    <property type="protein sequence ID" value="ENSANIP00000018831.1"/>
    <property type="gene ID" value="ENSANIG00000012741.1"/>
</dbReference>
<keyword evidence="6" id="KW-0597">Phosphoprotein</keyword>
<dbReference type="GO" id="GO:0016020">
    <property type="term" value="C:membrane"/>
    <property type="evidence" value="ECO:0007669"/>
    <property type="project" value="UniProtKB-SubCell"/>
</dbReference>
<dbReference type="PANTHER" id="PTHR10663:SF137">
    <property type="entry name" value="BREFELDIN A-INHIBITED GUANINE NUCLEOTIDE-EXCHANGE PROTEIN 1"/>
    <property type="match status" value="1"/>
</dbReference>
<evidence type="ECO:0000256" key="5">
    <source>
        <dbReference type="ARBA" id="ARBA00022490"/>
    </source>
</evidence>
<dbReference type="InterPro" id="IPR032691">
    <property type="entry name" value="Mon2/Sec7/BIG1-like_HUS"/>
</dbReference>
<dbReference type="GO" id="GO:0005794">
    <property type="term" value="C:Golgi apparatus"/>
    <property type="evidence" value="ECO:0007669"/>
    <property type="project" value="UniProtKB-SubCell"/>
</dbReference>
<dbReference type="InterPro" id="IPR035999">
    <property type="entry name" value="Sec7_dom_sf"/>
</dbReference>
<keyword evidence="9" id="KW-0333">Golgi apparatus</keyword>
<dbReference type="Proteomes" id="UP000694541">
    <property type="component" value="Unplaced"/>
</dbReference>
<feature type="compositionally biased region" description="Basic and acidic residues" evidence="11">
    <location>
        <begin position="207"/>
        <end position="223"/>
    </location>
</feature>
<keyword evidence="7" id="KW-0344">Guanine-nucleotide releasing factor</keyword>
<feature type="domain" description="SEC7" evidence="12">
    <location>
        <begin position="641"/>
        <end position="830"/>
    </location>
</feature>
<dbReference type="Gene3D" id="1.10.1000.11">
    <property type="entry name" value="Arf Nucleotide-binding Site Opener,domain 2"/>
    <property type="match status" value="1"/>
</dbReference>
<evidence type="ECO:0000256" key="6">
    <source>
        <dbReference type="ARBA" id="ARBA00022553"/>
    </source>
</evidence>
<dbReference type="GO" id="GO:0032012">
    <property type="term" value="P:regulation of ARF protein signal transduction"/>
    <property type="evidence" value="ECO:0007669"/>
    <property type="project" value="InterPro"/>
</dbReference>
<dbReference type="SUPFAM" id="SSF48425">
    <property type="entry name" value="Sec7 domain"/>
    <property type="match status" value="1"/>
</dbReference>
<evidence type="ECO:0000313" key="14">
    <source>
        <dbReference type="Proteomes" id="UP000694541"/>
    </source>
</evidence>
<dbReference type="SMART" id="SM00222">
    <property type="entry name" value="Sec7"/>
    <property type="match status" value="1"/>
</dbReference>
<feature type="region of interest" description="Disordered" evidence="11">
    <location>
        <begin position="46"/>
        <end position="68"/>
    </location>
</feature>
<keyword evidence="8" id="KW-0653">Protein transport</keyword>
<dbReference type="PROSITE" id="PS50190">
    <property type="entry name" value="SEC7"/>
    <property type="match status" value="1"/>
</dbReference>
<feature type="compositionally biased region" description="Basic and acidic residues" evidence="11">
    <location>
        <begin position="46"/>
        <end position="58"/>
    </location>
</feature>
<feature type="compositionally biased region" description="Polar residues" evidence="11">
    <location>
        <begin position="344"/>
        <end position="359"/>
    </location>
</feature>
<dbReference type="Pfam" id="PF16213">
    <property type="entry name" value="DCB"/>
    <property type="match status" value="1"/>
</dbReference>
<evidence type="ECO:0000313" key="13">
    <source>
        <dbReference type="Ensembl" id="ENSANIP00000018831.1"/>
    </source>
</evidence>
<reference evidence="13" key="1">
    <citation type="submission" date="2025-08" db="UniProtKB">
        <authorList>
            <consortium name="Ensembl"/>
        </authorList>
    </citation>
    <scope>IDENTIFICATION</scope>
</reference>
<feature type="compositionally biased region" description="Basic and acidic residues" evidence="11">
    <location>
        <begin position="594"/>
        <end position="608"/>
    </location>
</feature>
<evidence type="ECO:0000256" key="10">
    <source>
        <dbReference type="ARBA" id="ARBA00023136"/>
    </source>
</evidence>
<dbReference type="GO" id="GO:0048471">
    <property type="term" value="C:perinuclear region of cytoplasm"/>
    <property type="evidence" value="ECO:0007669"/>
    <property type="project" value="UniProtKB-SubCell"/>
</dbReference>
<keyword evidence="10" id="KW-0472">Membrane</keyword>
<dbReference type="Pfam" id="PF12783">
    <property type="entry name" value="Sec7-like_HUS"/>
    <property type="match status" value="1"/>
</dbReference>
<feature type="region of interest" description="Disordered" evidence="11">
    <location>
        <begin position="1522"/>
        <end position="1541"/>
    </location>
</feature>
<dbReference type="InterPro" id="IPR046455">
    <property type="entry name" value="Sec7/BIG1-like_C"/>
</dbReference>
<evidence type="ECO:0000256" key="11">
    <source>
        <dbReference type="SAM" id="MobiDB-lite"/>
    </source>
</evidence>
<accession>A0A8B9N8R2</accession>
<dbReference type="InterPro" id="IPR023394">
    <property type="entry name" value="Sec7_C_sf"/>
</dbReference>
<feature type="region of interest" description="Disordered" evidence="11">
    <location>
        <begin position="317"/>
        <end position="363"/>
    </location>
</feature>
<evidence type="ECO:0000259" key="12">
    <source>
        <dbReference type="PROSITE" id="PS50190"/>
    </source>
</evidence>
<evidence type="ECO:0000256" key="8">
    <source>
        <dbReference type="ARBA" id="ARBA00022927"/>
    </source>
</evidence>
<evidence type="ECO:0000256" key="3">
    <source>
        <dbReference type="ARBA" id="ARBA00004601"/>
    </source>
</evidence>
<dbReference type="CDD" id="cd00171">
    <property type="entry name" value="Sec7"/>
    <property type="match status" value="1"/>
</dbReference>
<evidence type="ECO:0000256" key="4">
    <source>
        <dbReference type="ARBA" id="ARBA00022448"/>
    </source>
</evidence>
<dbReference type="InterPro" id="IPR000904">
    <property type="entry name" value="Sec7_dom"/>
</dbReference>
<organism evidence="13 14">
    <name type="scientific">Accipiter nisus</name>
    <name type="common">Eurasian sparrowhawk</name>
    <dbReference type="NCBI Taxonomy" id="211598"/>
    <lineage>
        <taxon>Eukaryota</taxon>
        <taxon>Metazoa</taxon>
        <taxon>Chordata</taxon>
        <taxon>Craniata</taxon>
        <taxon>Vertebrata</taxon>
        <taxon>Euteleostomi</taxon>
        <taxon>Archelosauria</taxon>
        <taxon>Archosauria</taxon>
        <taxon>Dinosauria</taxon>
        <taxon>Saurischia</taxon>
        <taxon>Theropoda</taxon>
        <taxon>Coelurosauria</taxon>
        <taxon>Aves</taxon>
        <taxon>Neognathae</taxon>
        <taxon>Neoaves</taxon>
        <taxon>Telluraves</taxon>
        <taxon>Accipitrimorphae</taxon>
        <taxon>Accipitriformes</taxon>
        <taxon>Accipitridae</taxon>
        <taxon>Accipitrinae</taxon>
        <taxon>Accipiter</taxon>
    </lineage>
</organism>
<comment type="subcellular location">
    <subcellularLocation>
        <location evidence="2">Cytoplasm</location>
        <location evidence="2">Perinuclear region</location>
    </subcellularLocation>
    <subcellularLocation>
        <location evidence="3">Golgi apparatus</location>
        <location evidence="3">trans-Golgi network</location>
    </subcellularLocation>
    <subcellularLocation>
        <location evidence="1">Membrane</location>
    </subcellularLocation>
</comment>
<dbReference type="PANTHER" id="PTHR10663">
    <property type="entry name" value="GUANYL-NUCLEOTIDE EXCHANGE FACTOR"/>
    <property type="match status" value="1"/>
</dbReference>
<dbReference type="InterPro" id="IPR015403">
    <property type="entry name" value="Mon2/Sec7/BIG1-like_HDS"/>
</dbReference>
<evidence type="ECO:0000256" key="1">
    <source>
        <dbReference type="ARBA" id="ARBA00004370"/>
    </source>
</evidence>
<dbReference type="InterPro" id="IPR032629">
    <property type="entry name" value="DCB_dom"/>
</dbReference>
<dbReference type="FunFam" id="1.10.1000.11:FF:000003">
    <property type="entry name" value="Brefeldin A-inhibited guanine nucleotide-exchange protein 1"/>
    <property type="match status" value="1"/>
</dbReference>
<dbReference type="Pfam" id="PF09324">
    <property type="entry name" value="Sec7-like_HDS"/>
    <property type="match status" value="1"/>
</dbReference>
<keyword evidence="4" id="KW-0813">Transport</keyword>
<dbReference type="GO" id="GO:0005085">
    <property type="term" value="F:guanyl-nucleotide exchange factor activity"/>
    <property type="evidence" value="ECO:0007669"/>
    <property type="project" value="UniProtKB-KW"/>
</dbReference>
<feature type="region of interest" description="Disordered" evidence="11">
    <location>
        <begin position="584"/>
        <end position="617"/>
    </location>
</feature>
<dbReference type="Pfam" id="PF20252">
    <property type="entry name" value="BIG2_C"/>
    <property type="match status" value="1"/>
</dbReference>
<proteinExistence type="predicted"/>
<reference evidence="13" key="2">
    <citation type="submission" date="2025-09" db="UniProtKB">
        <authorList>
            <consortium name="Ensembl"/>
        </authorList>
    </citation>
    <scope>IDENTIFICATION</scope>
</reference>
<dbReference type="InterPro" id="IPR016024">
    <property type="entry name" value="ARM-type_fold"/>
</dbReference>
<evidence type="ECO:0000256" key="2">
    <source>
        <dbReference type="ARBA" id="ARBA00004556"/>
    </source>
</evidence>
<dbReference type="FunFam" id="1.10.220.20:FF:000002">
    <property type="entry name" value="Brefeldin A-inhibited guanine nucleotide-exchange protein 1"/>
    <property type="match status" value="1"/>
</dbReference>